<dbReference type="PANTHER" id="PTHR13454">
    <property type="entry name" value="PROTEIN MCM10 HOMOLOG"/>
    <property type="match status" value="1"/>
</dbReference>
<dbReference type="GO" id="GO:0003688">
    <property type="term" value="F:DNA replication origin binding"/>
    <property type="evidence" value="ECO:0007669"/>
    <property type="project" value="TreeGrafter"/>
</dbReference>
<evidence type="ECO:0000313" key="4">
    <source>
        <dbReference type="Proteomes" id="UP000274429"/>
    </source>
</evidence>
<proteinExistence type="predicted"/>
<dbReference type="WBParaSite" id="TTAC_0000261901-mRNA-1">
    <property type="protein sequence ID" value="TTAC_0000261901-mRNA-1"/>
    <property type="gene ID" value="TTAC_0000261901"/>
</dbReference>
<dbReference type="EMBL" id="UYWX01001273">
    <property type="protein sequence ID" value="VDM20625.1"/>
    <property type="molecule type" value="Genomic_DNA"/>
</dbReference>
<dbReference type="GO" id="GO:0043596">
    <property type="term" value="C:nuclear replication fork"/>
    <property type="evidence" value="ECO:0007669"/>
    <property type="project" value="TreeGrafter"/>
</dbReference>
<evidence type="ECO:0000313" key="3">
    <source>
        <dbReference type="EMBL" id="VDM20625.1"/>
    </source>
</evidence>
<name>A0A0R3WPC9_HYDTA</name>
<dbReference type="STRING" id="6205.A0A0R3WPC9"/>
<dbReference type="GO" id="GO:0003697">
    <property type="term" value="F:single-stranded DNA binding"/>
    <property type="evidence" value="ECO:0007669"/>
    <property type="project" value="InterPro"/>
</dbReference>
<dbReference type="GO" id="GO:0006270">
    <property type="term" value="P:DNA replication initiation"/>
    <property type="evidence" value="ECO:0007669"/>
    <property type="project" value="InterPro"/>
</dbReference>
<reference evidence="3 4" key="2">
    <citation type="submission" date="2018-11" db="EMBL/GenBank/DDBJ databases">
        <authorList>
            <consortium name="Pathogen Informatics"/>
        </authorList>
    </citation>
    <scope>NUCLEOTIDE SEQUENCE [LARGE SCALE GENOMIC DNA]</scope>
</reference>
<dbReference type="OrthoDB" id="6093546at2759"/>
<evidence type="ECO:0000256" key="1">
    <source>
        <dbReference type="SAM" id="MobiDB-lite"/>
    </source>
</evidence>
<evidence type="ECO:0000313" key="5">
    <source>
        <dbReference type="WBParaSite" id="TTAC_0000261901-mRNA-1"/>
    </source>
</evidence>
<protein>
    <submittedName>
        <fullName evidence="5">RMI1_N domain-containing protein</fullName>
    </submittedName>
</protein>
<dbReference type="InterPro" id="IPR055065">
    <property type="entry name" value="OB_MCM10"/>
</dbReference>
<sequence>MRTDVTTLEAYHQEQVVQGNREQPDLESEEGTAIPQSISHAVAKTDIGSYSANGKLNIPCAPKKLPELEAFSSGIQPFEPYKNLPNSQGAYNRVRNTLRRAKRDPDVFRRFGVPTEENTQEFPVMDGLAPRSELHEERHGWRQSVAMESCLNSSSGVENRLRRSNKGEVDNQACDIDDRHHYRRHFRKEKLYFVENKVSIVLIMVLEMNVIHCGTSPSAVDIRGVPMVHKGAILVIQRGDILIIEPVNPPPSAPRAGLRAQAVHTLSAKAPLTVDDINVFLAHSDGESSDSSDWNDVKEEAEEEEGVESCGTRTGAICTGSTPSVFAQTVGDVSVTRLLPSSLTNIELINSQSNENENGSIPFLSTQRLGQGKYELGIRDSSPKVVSEVQEKRLEMEFGQVICGSEQVTNIEPQVSLTETQQKALQICESKRANALTMLGSSRMSSSSCSLSLKNDEIFVAAPTNIRVMRPQISSHLWATRTRNRRVLSLSQYVREAKESSAPSVKTEATVLVGVIGSKTPPHRSQNSKIFSIWRLTDLVSVGTGALNSCKVSLFLFGAVHEKLWKEQEGTVVAILKPKLLPPREVNLWIRFCVLR</sequence>
<dbReference type="PANTHER" id="PTHR13454:SF11">
    <property type="entry name" value="PROTEIN MCM10 HOMOLOG"/>
    <property type="match status" value="1"/>
</dbReference>
<gene>
    <name evidence="3" type="ORF">TTAC_LOCUS2603</name>
</gene>
<evidence type="ECO:0000259" key="2">
    <source>
        <dbReference type="Pfam" id="PF22379"/>
    </source>
</evidence>
<keyword evidence="4" id="KW-1185">Reference proteome</keyword>
<accession>A0A0R3WPC9</accession>
<feature type="region of interest" description="Disordered" evidence="1">
    <location>
        <begin position="285"/>
        <end position="314"/>
    </location>
</feature>
<reference evidence="5" key="1">
    <citation type="submission" date="2017-02" db="UniProtKB">
        <authorList>
            <consortium name="WormBaseParasite"/>
        </authorList>
    </citation>
    <scope>IDENTIFICATION</scope>
</reference>
<dbReference type="Pfam" id="PF22379">
    <property type="entry name" value="OB_MCM10"/>
    <property type="match status" value="1"/>
</dbReference>
<dbReference type="InterPro" id="IPR040184">
    <property type="entry name" value="Mcm10"/>
</dbReference>
<dbReference type="Gene3D" id="2.40.50.140">
    <property type="entry name" value="Nucleic acid-binding proteins"/>
    <property type="match status" value="1"/>
</dbReference>
<dbReference type="AlphaFoldDB" id="A0A0R3WPC9"/>
<organism evidence="5">
    <name type="scientific">Hydatigena taeniaeformis</name>
    <name type="common">Feline tapeworm</name>
    <name type="synonym">Taenia taeniaeformis</name>
    <dbReference type="NCBI Taxonomy" id="6205"/>
    <lineage>
        <taxon>Eukaryota</taxon>
        <taxon>Metazoa</taxon>
        <taxon>Spiralia</taxon>
        <taxon>Lophotrochozoa</taxon>
        <taxon>Platyhelminthes</taxon>
        <taxon>Cestoda</taxon>
        <taxon>Eucestoda</taxon>
        <taxon>Cyclophyllidea</taxon>
        <taxon>Taeniidae</taxon>
        <taxon>Hydatigera</taxon>
    </lineage>
</organism>
<dbReference type="InterPro" id="IPR012340">
    <property type="entry name" value="NA-bd_OB-fold"/>
</dbReference>
<feature type="domain" description="MCM10 OB-fold" evidence="2">
    <location>
        <begin position="466"/>
        <end position="581"/>
    </location>
</feature>
<dbReference type="Proteomes" id="UP000274429">
    <property type="component" value="Unassembled WGS sequence"/>
</dbReference>